<evidence type="ECO:0008006" key="3">
    <source>
        <dbReference type="Google" id="ProtNLM"/>
    </source>
</evidence>
<proteinExistence type="predicted"/>
<reference evidence="1 2" key="1">
    <citation type="submission" date="2016-11" db="EMBL/GenBank/DDBJ databases">
        <authorList>
            <person name="Jaros S."/>
            <person name="Januszkiewicz K."/>
            <person name="Wedrychowicz H."/>
        </authorList>
    </citation>
    <scope>NUCLEOTIDE SEQUENCE [LARGE SCALE GENOMIC DNA]</scope>
    <source>
        <strain evidence="1 2">DSM 18772</strain>
    </source>
</reference>
<dbReference type="EMBL" id="FQYR01000002">
    <property type="protein sequence ID" value="SHI49911.1"/>
    <property type="molecule type" value="Genomic_DNA"/>
</dbReference>
<sequence>MPVKLENVVPFGRTLEEYRRMLSLPEDLSGLRILGCGDGPASFNAEASRCGAEVISIDPLYQFSGEQILERFEASVPLVMDQVRASVERWNWSFHGGPDGLLRQRRKAIEGFLADYAQGKQEGRYLEASLPALDFEDGSFDLCLCSHFLFLYTEAFDEVFHLASLLEMLRLSSEVRVFPLLDLQHQRSRHLEPVIEALREAGYECAVEEVDYELQIGGNEMLRIWQATR</sequence>
<dbReference type="Proteomes" id="UP000184510">
    <property type="component" value="Unassembled WGS sequence"/>
</dbReference>
<dbReference type="InterPro" id="IPR029063">
    <property type="entry name" value="SAM-dependent_MTases_sf"/>
</dbReference>
<keyword evidence="2" id="KW-1185">Reference proteome</keyword>
<dbReference type="OrthoDB" id="9787807at2"/>
<dbReference type="STRING" id="1123071.SAMN02745181_0261"/>
<gene>
    <name evidence="1" type="ORF">SAMN02745181_0261</name>
</gene>
<dbReference type="InParanoid" id="A0A1M6BMG0"/>
<evidence type="ECO:0000313" key="2">
    <source>
        <dbReference type="Proteomes" id="UP000184510"/>
    </source>
</evidence>
<protein>
    <recommendedName>
        <fullName evidence="3">SAM-dependent methyltransferase</fullName>
    </recommendedName>
</protein>
<dbReference type="SUPFAM" id="SSF53335">
    <property type="entry name" value="S-adenosyl-L-methionine-dependent methyltransferases"/>
    <property type="match status" value="1"/>
</dbReference>
<evidence type="ECO:0000313" key="1">
    <source>
        <dbReference type="EMBL" id="SHI49911.1"/>
    </source>
</evidence>
<organism evidence="1 2">
    <name type="scientific">Rubritalea squalenifaciens DSM 18772</name>
    <dbReference type="NCBI Taxonomy" id="1123071"/>
    <lineage>
        <taxon>Bacteria</taxon>
        <taxon>Pseudomonadati</taxon>
        <taxon>Verrucomicrobiota</taxon>
        <taxon>Verrucomicrobiia</taxon>
        <taxon>Verrucomicrobiales</taxon>
        <taxon>Rubritaleaceae</taxon>
        <taxon>Rubritalea</taxon>
    </lineage>
</organism>
<dbReference type="RefSeq" id="WP_143157699.1">
    <property type="nucleotide sequence ID" value="NZ_FQYR01000002.1"/>
</dbReference>
<dbReference type="AlphaFoldDB" id="A0A1M6BMG0"/>
<accession>A0A1M6BMG0</accession>
<dbReference type="Gene3D" id="3.40.50.150">
    <property type="entry name" value="Vaccinia Virus protein VP39"/>
    <property type="match status" value="1"/>
</dbReference>
<name>A0A1M6BMG0_9BACT</name>